<dbReference type="InterPro" id="IPR014722">
    <property type="entry name" value="Rib_uL2_dom2"/>
</dbReference>
<dbReference type="InterPro" id="IPR057264">
    <property type="entry name" value="Ribosomal_uL24_C"/>
</dbReference>
<dbReference type="InterPro" id="IPR003256">
    <property type="entry name" value="Ribosomal_uL24"/>
</dbReference>
<feature type="non-terminal residue" evidence="5">
    <location>
        <position position="1"/>
    </location>
</feature>
<evidence type="ECO:0000256" key="1">
    <source>
        <dbReference type="ARBA" id="ARBA00010618"/>
    </source>
</evidence>
<dbReference type="Gene3D" id="2.30.30.30">
    <property type="match status" value="1"/>
</dbReference>
<sequence length="75" mass="8542">VQILCGKDKGKKGEVIEILRYANKAKVKGINIIKKHEKTTKEKKGGIISKESFIHISNLKNLDKNNIKSKEIKRK</sequence>
<dbReference type="GO" id="GO:0005840">
    <property type="term" value="C:ribosome"/>
    <property type="evidence" value="ECO:0007669"/>
    <property type="project" value="UniProtKB-KW"/>
</dbReference>
<evidence type="ECO:0000313" key="5">
    <source>
        <dbReference type="EMBL" id="SVE43765.1"/>
    </source>
</evidence>
<dbReference type="GO" id="GO:1990904">
    <property type="term" value="C:ribonucleoprotein complex"/>
    <property type="evidence" value="ECO:0007669"/>
    <property type="project" value="UniProtKB-KW"/>
</dbReference>
<gene>
    <name evidence="5" type="ORF">METZ01_LOCUS496619</name>
</gene>
<name>A0A383DHN8_9ZZZZ</name>
<protein>
    <recommendedName>
        <fullName evidence="4">Large ribosomal subunit protein uL24 C-terminal domain-containing protein</fullName>
    </recommendedName>
</protein>
<feature type="domain" description="Large ribosomal subunit protein uL24 C-terminal" evidence="4">
    <location>
        <begin position="30"/>
        <end position="74"/>
    </location>
</feature>
<dbReference type="AlphaFoldDB" id="A0A383DHN8"/>
<accession>A0A383DHN8</accession>
<evidence type="ECO:0000256" key="2">
    <source>
        <dbReference type="ARBA" id="ARBA00022980"/>
    </source>
</evidence>
<dbReference type="GO" id="GO:0003723">
    <property type="term" value="F:RNA binding"/>
    <property type="evidence" value="ECO:0007669"/>
    <property type="project" value="InterPro"/>
</dbReference>
<keyword evidence="2" id="KW-0689">Ribosomal protein</keyword>
<dbReference type="SUPFAM" id="SSF50104">
    <property type="entry name" value="Translation proteins SH3-like domain"/>
    <property type="match status" value="1"/>
</dbReference>
<dbReference type="CDD" id="cd06089">
    <property type="entry name" value="KOW_RPL26"/>
    <property type="match status" value="1"/>
</dbReference>
<organism evidence="5">
    <name type="scientific">marine metagenome</name>
    <dbReference type="NCBI Taxonomy" id="408172"/>
    <lineage>
        <taxon>unclassified sequences</taxon>
        <taxon>metagenomes</taxon>
        <taxon>ecological metagenomes</taxon>
    </lineage>
</organism>
<dbReference type="EMBL" id="UINC01217248">
    <property type="protein sequence ID" value="SVE43765.1"/>
    <property type="molecule type" value="Genomic_DNA"/>
</dbReference>
<reference evidence="5" key="1">
    <citation type="submission" date="2018-05" db="EMBL/GenBank/DDBJ databases">
        <authorList>
            <person name="Lanie J.A."/>
            <person name="Ng W.-L."/>
            <person name="Kazmierczak K.M."/>
            <person name="Andrzejewski T.M."/>
            <person name="Davidsen T.M."/>
            <person name="Wayne K.J."/>
            <person name="Tettelin H."/>
            <person name="Glass J.I."/>
            <person name="Rusch D."/>
            <person name="Podicherti R."/>
            <person name="Tsui H.-C.T."/>
            <person name="Winkler M.E."/>
        </authorList>
    </citation>
    <scope>NUCLEOTIDE SEQUENCE</scope>
</reference>
<dbReference type="InterPro" id="IPR008991">
    <property type="entry name" value="Translation_prot_SH3-like_sf"/>
</dbReference>
<dbReference type="Pfam" id="PF17136">
    <property type="entry name" value="ribosomal_L24"/>
    <property type="match status" value="1"/>
</dbReference>
<evidence type="ECO:0000259" key="4">
    <source>
        <dbReference type="Pfam" id="PF17136"/>
    </source>
</evidence>
<dbReference type="GO" id="GO:0003735">
    <property type="term" value="F:structural constituent of ribosome"/>
    <property type="evidence" value="ECO:0007669"/>
    <property type="project" value="InterPro"/>
</dbReference>
<dbReference type="NCBIfam" id="TIGR01079">
    <property type="entry name" value="rplX_bact"/>
    <property type="match status" value="1"/>
</dbReference>
<dbReference type="GO" id="GO:0006412">
    <property type="term" value="P:translation"/>
    <property type="evidence" value="ECO:0007669"/>
    <property type="project" value="InterPro"/>
</dbReference>
<comment type="similarity">
    <text evidence="1">Belongs to the universal ribosomal protein uL24 family.</text>
</comment>
<evidence type="ECO:0000256" key="3">
    <source>
        <dbReference type="ARBA" id="ARBA00023274"/>
    </source>
</evidence>
<keyword evidence="3" id="KW-0687">Ribonucleoprotein</keyword>
<dbReference type="InterPro" id="IPR041988">
    <property type="entry name" value="Ribosomal_uL24_KOW"/>
</dbReference>
<dbReference type="PANTHER" id="PTHR12903">
    <property type="entry name" value="MITOCHONDRIAL RIBOSOMAL PROTEIN L24"/>
    <property type="match status" value="1"/>
</dbReference>
<proteinExistence type="inferred from homology"/>